<evidence type="ECO:0000313" key="4">
    <source>
        <dbReference type="EMBL" id="CAJ0575340.1"/>
    </source>
</evidence>
<dbReference type="PANTHER" id="PTHR11469:SF1">
    <property type="entry name" value="GLUCOSE-6-PHOSPHATE ISOMERASE"/>
    <property type="match status" value="1"/>
</dbReference>
<dbReference type="GO" id="GO:0097367">
    <property type="term" value="F:carbohydrate derivative binding"/>
    <property type="evidence" value="ECO:0007669"/>
    <property type="project" value="InterPro"/>
</dbReference>
<evidence type="ECO:0000256" key="2">
    <source>
        <dbReference type="ARBA" id="ARBA00023152"/>
    </source>
</evidence>
<evidence type="ECO:0008006" key="6">
    <source>
        <dbReference type="Google" id="ProtNLM"/>
    </source>
</evidence>
<dbReference type="PANTHER" id="PTHR11469">
    <property type="entry name" value="GLUCOSE-6-PHOSPHATE ISOMERASE"/>
    <property type="match status" value="1"/>
</dbReference>
<name>A0AA36G1P4_9BILA</name>
<dbReference type="InterPro" id="IPR046348">
    <property type="entry name" value="SIS_dom_sf"/>
</dbReference>
<dbReference type="InterPro" id="IPR001672">
    <property type="entry name" value="G6P_Isomerase"/>
</dbReference>
<sequence>MTLSRDPEFQNLVAHVKANEEGKLKISEEFEKDPKRFETFSRLLTTPDGAILFDFSKHRITVKTLELLLKVAESRKVTAMRDAMFNGERINFTEDRAVLHIALRNRENRPIMVDGKDVMPAVKAVLAHMSEFCEQIISGQWLGYTGKKITDVVNIGIGGSDLGPLMVTEALKHYQVGPNVHFVSNIDGTHIAEVLKKLDPRNDPFHHRFEDLHHAGNYHEC</sequence>
<dbReference type="GO" id="GO:0006096">
    <property type="term" value="P:glycolytic process"/>
    <property type="evidence" value="ECO:0007669"/>
    <property type="project" value="UniProtKB-KW"/>
</dbReference>
<proteinExistence type="predicted"/>
<dbReference type="GO" id="GO:0004347">
    <property type="term" value="F:glucose-6-phosphate isomerase activity"/>
    <property type="evidence" value="ECO:0007669"/>
    <property type="project" value="InterPro"/>
</dbReference>
<dbReference type="GO" id="GO:0005829">
    <property type="term" value="C:cytosol"/>
    <property type="evidence" value="ECO:0007669"/>
    <property type="project" value="TreeGrafter"/>
</dbReference>
<feature type="non-terminal residue" evidence="4">
    <location>
        <position position="1"/>
    </location>
</feature>
<dbReference type="EMBL" id="CATQJA010002637">
    <property type="protein sequence ID" value="CAJ0575340.1"/>
    <property type="molecule type" value="Genomic_DNA"/>
</dbReference>
<dbReference type="GO" id="GO:0051156">
    <property type="term" value="P:glucose 6-phosphate metabolic process"/>
    <property type="evidence" value="ECO:0007669"/>
    <property type="project" value="TreeGrafter"/>
</dbReference>
<dbReference type="SUPFAM" id="SSF53697">
    <property type="entry name" value="SIS domain"/>
    <property type="match status" value="1"/>
</dbReference>
<evidence type="ECO:0000256" key="1">
    <source>
        <dbReference type="ARBA" id="ARBA00022432"/>
    </source>
</evidence>
<evidence type="ECO:0000256" key="3">
    <source>
        <dbReference type="ARBA" id="ARBA00023235"/>
    </source>
</evidence>
<dbReference type="Pfam" id="PF00342">
    <property type="entry name" value="PGI"/>
    <property type="match status" value="1"/>
</dbReference>
<dbReference type="AlphaFoldDB" id="A0AA36G1P4"/>
<dbReference type="PROSITE" id="PS51463">
    <property type="entry name" value="P_GLUCOSE_ISOMERASE_3"/>
    <property type="match status" value="1"/>
</dbReference>
<dbReference type="Gene3D" id="3.40.50.10490">
    <property type="entry name" value="Glucose-6-phosphate isomerase like protein, domain 1"/>
    <property type="match status" value="2"/>
</dbReference>
<dbReference type="GO" id="GO:0006094">
    <property type="term" value="P:gluconeogenesis"/>
    <property type="evidence" value="ECO:0007669"/>
    <property type="project" value="UniProtKB-KW"/>
</dbReference>
<organism evidence="4 5">
    <name type="scientific">Mesorhabditis spiculigera</name>
    <dbReference type="NCBI Taxonomy" id="96644"/>
    <lineage>
        <taxon>Eukaryota</taxon>
        <taxon>Metazoa</taxon>
        <taxon>Ecdysozoa</taxon>
        <taxon>Nematoda</taxon>
        <taxon>Chromadorea</taxon>
        <taxon>Rhabditida</taxon>
        <taxon>Rhabditina</taxon>
        <taxon>Rhabditomorpha</taxon>
        <taxon>Rhabditoidea</taxon>
        <taxon>Rhabditidae</taxon>
        <taxon>Mesorhabditinae</taxon>
        <taxon>Mesorhabditis</taxon>
    </lineage>
</organism>
<dbReference type="Proteomes" id="UP001177023">
    <property type="component" value="Unassembled WGS sequence"/>
</dbReference>
<keyword evidence="3" id="KW-0413">Isomerase</keyword>
<dbReference type="GO" id="GO:0048029">
    <property type="term" value="F:monosaccharide binding"/>
    <property type="evidence" value="ECO:0007669"/>
    <property type="project" value="TreeGrafter"/>
</dbReference>
<reference evidence="4" key="1">
    <citation type="submission" date="2023-06" db="EMBL/GenBank/DDBJ databases">
        <authorList>
            <person name="Delattre M."/>
        </authorList>
    </citation>
    <scope>NUCLEOTIDE SEQUENCE</scope>
    <source>
        <strain evidence="4">AF72</strain>
    </source>
</reference>
<accession>A0AA36G1P4</accession>
<protein>
    <recommendedName>
        <fullName evidence="6">Glucose-6-phosphate isomerase</fullName>
    </recommendedName>
</protein>
<comment type="caution">
    <text evidence="4">The sequence shown here is derived from an EMBL/GenBank/DDBJ whole genome shotgun (WGS) entry which is preliminary data.</text>
</comment>
<keyword evidence="1" id="KW-0312">Gluconeogenesis</keyword>
<keyword evidence="5" id="KW-1185">Reference proteome</keyword>
<keyword evidence="2" id="KW-0324">Glycolysis</keyword>
<evidence type="ECO:0000313" key="5">
    <source>
        <dbReference type="Proteomes" id="UP001177023"/>
    </source>
</evidence>
<gene>
    <name evidence="4" type="ORF">MSPICULIGERA_LOCUS13651</name>
</gene>